<gene>
    <name evidence="1" type="ORF">T459_21479</name>
</gene>
<dbReference type="EMBL" id="AYRZ02000008">
    <property type="protein sequence ID" value="PHT74202.1"/>
    <property type="molecule type" value="Genomic_DNA"/>
</dbReference>
<protein>
    <submittedName>
        <fullName evidence="1">Uncharacterized protein</fullName>
    </submittedName>
</protein>
<evidence type="ECO:0000313" key="2">
    <source>
        <dbReference type="Proteomes" id="UP000222542"/>
    </source>
</evidence>
<dbReference type="Proteomes" id="UP000222542">
    <property type="component" value="Unassembled WGS sequence"/>
</dbReference>
<dbReference type="AlphaFoldDB" id="A0A2G2YWS4"/>
<organism evidence="1 2">
    <name type="scientific">Capsicum annuum</name>
    <name type="common">Capsicum pepper</name>
    <dbReference type="NCBI Taxonomy" id="4072"/>
    <lineage>
        <taxon>Eukaryota</taxon>
        <taxon>Viridiplantae</taxon>
        <taxon>Streptophyta</taxon>
        <taxon>Embryophyta</taxon>
        <taxon>Tracheophyta</taxon>
        <taxon>Spermatophyta</taxon>
        <taxon>Magnoliopsida</taxon>
        <taxon>eudicotyledons</taxon>
        <taxon>Gunneridae</taxon>
        <taxon>Pentapetalae</taxon>
        <taxon>asterids</taxon>
        <taxon>lamiids</taxon>
        <taxon>Solanales</taxon>
        <taxon>Solanaceae</taxon>
        <taxon>Solanoideae</taxon>
        <taxon>Capsiceae</taxon>
        <taxon>Capsicum</taxon>
    </lineage>
</organism>
<accession>A0A2G2YWS4</accession>
<evidence type="ECO:0000313" key="1">
    <source>
        <dbReference type="EMBL" id="PHT74202.1"/>
    </source>
</evidence>
<keyword evidence="2" id="KW-1185">Reference proteome</keyword>
<name>A0A2G2YWS4_CAPAN</name>
<proteinExistence type="predicted"/>
<dbReference type="Gramene" id="PHT74202">
    <property type="protein sequence ID" value="PHT74202"/>
    <property type="gene ID" value="T459_21479"/>
</dbReference>
<reference evidence="1 2" key="1">
    <citation type="journal article" date="2014" name="Nat. Genet.">
        <title>Genome sequence of the hot pepper provides insights into the evolution of pungency in Capsicum species.</title>
        <authorList>
            <person name="Kim S."/>
            <person name="Park M."/>
            <person name="Yeom S.I."/>
            <person name="Kim Y.M."/>
            <person name="Lee J.M."/>
            <person name="Lee H.A."/>
            <person name="Seo E."/>
            <person name="Choi J."/>
            <person name="Cheong K."/>
            <person name="Kim K.T."/>
            <person name="Jung K."/>
            <person name="Lee G.W."/>
            <person name="Oh S.K."/>
            <person name="Bae C."/>
            <person name="Kim S.B."/>
            <person name="Lee H.Y."/>
            <person name="Kim S.Y."/>
            <person name="Kim M.S."/>
            <person name="Kang B.C."/>
            <person name="Jo Y.D."/>
            <person name="Yang H.B."/>
            <person name="Jeong H.J."/>
            <person name="Kang W.H."/>
            <person name="Kwon J.K."/>
            <person name="Shin C."/>
            <person name="Lim J.Y."/>
            <person name="Park J.H."/>
            <person name="Huh J.H."/>
            <person name="Kim J.S."/>
            <person name="Kim B.D."/>
            <person name="Cohen O."/>
            <person name="Paran I."/>
            <person name="Suh M.C."/>
            <person name="Lee S.B."/>
            <person name="Kim Y.K."/>
            <person name="Shin Y."/>
            <person name="Noh S.J."/>
            <person name="Park J."/>
            <person name="Seo Y.S."/>
            <person name="Kwon S.Y."/>
            <person name="Kim H.A."/>
            <person name="Park J.M."/>
            <person name="Kim H.J."/>
            <person name="Choi S.B."/>
            <person name="Bosland P.W."/>
            <person name="Reeves G."/>
            <person name="Jo S.H."/>
            <person name="Lee B.W."/>
            <person name="Cho H.T."/>
            <person name="Choi H.S."/>
            <person name="Lee M.S."/>
            <person name="Yu Y."/>
            <person name="Do Choi Y."/>
            <person name="Park B.S."/>
            <person name="van Deynze A."/>
            <person name="Ashrafi H."/>
            <person name="Hill T."/>
            <person name="Kim W.T."/>
            <person name="Pai H.S."/>
            <person name="Ahn H.K."/>
            <person name="Yeam I."/>
            <person name="Giovannoni J.J."/>
            <person name="Rose J.K."/>
            <person name="Sorensen I."/>
            <person name="Lee S.J."/>
            <person name="Kim R.W."/>
            <person name="Choi I.Y."/>
            <person name="Choi B.S."/>
            <person name="Lim J.S."/>
            <person name="Lee Y.H."/>
            <person name="Choi D."/>
        </authorList>
    </citation>
    <scope>NUCLEOTIDE SEQUENCE [LARGE SCALE GENOMIC DNA]</scope>
    <source>
        <strain evidence="2">cv. CM334</strain>
    </source>
</reference>
<sequence>MLNKFNDQFNLLKEKCIDAIACLDHEIGFEKWSKAHFLGNRFNVMTTNTAYSLNAILLNKREYLVAAIINSIAHSFDEIFRKRYAEEVRLGEIVIVRLGEIVIRSCNGGRPIEA</sequence>
<comment type="caution">
    <text evidence="1">The sequence shown here is derived from an EMBL/GenBank/DDBJ whole genome shotgun (WGS) entry which is preliminary data.</text>
</comment>
<reference evidence="1 2" key="2">
    <citation type="journal article" date="2017" name="Genome Biol.">
        <title>New reference genome sequences of hot pepper reveal the massive evolution of plant disease-resistance genes by retroduplication.</title>
        <authorList>
            <person name="Kim S."/>
            <person name="Park J."/>
            <person name="Yeom S.I."/>
            <person name="Kim Y.M."/>
            <person name="Seo E."/>
            <person name="Kim K.T."/>
            <person name="Kim M.S."/>
            <person name="Lee J.M."/>
            <person name="Cheong K."/>
            <person name="Shin H.S."/>
            <person name="Kim S.B."/>
            <person name="Han K."/>
            <person name="Lee J."/>
            <person name="Park M."/>
            <person name="Lee H.A."/>
            <person name="Lee H.Y."/>
            <person name="Lee Y."/>
            <person name="Oh S."/>
            <person name="Lee J.H."/>
            <person name="Choi E."/>
            <person name="Choi E."/>
            <person name="Lee S.E."/>
            <person name="Jeon J."/>
            <person name="Kim H."/>
            <person name="Choi G."/>
            <person name="Song H."/>
            <person name="Lee J."/>
            <person name="Lee S.C."/>
            <person name="Kwon J.K."/>
            <person name="Lee H.Y."/>
            <person name="Koo N."/>
            <person name="Hong Y."/>
            <person name="Kim R.W."/>
            <person name="Kang W.H."/>
            <person name="Huh J.H."/>
            <person name="Kang B.C."/>
            <person name="Yang T.J."/>
            <person name="Lee Y.H."/>
            <person name="Bennetzen J.L."/>
            <person name="Choi D."/>
        </authorList>
    </citation>
    <scope>NUCLEOTIDE SEQUENCE [LARGE SCALE GENOMIC DNA]</scope>
    <source>
        <strain evidence="2">cv. CM334</strain>
    </source>
</reference>